<dbReference type="EMBL" id="JAERTY010000009">
    <property type="protein sequence ID" value="MBL1410298.1"/>
    <property type="molecule type" value="Genomic_DNA"/>
</dbReference>
<sequence length="128" mass="15043">MKHIIFVDSSHIGIFLFRCFIFENDKQEVCFGIFLDNHSSPLIWFEREGTDTASLHTNEELAQLIGEETQSDKEQRKKNFKTFLQFVKDSERIASKMVFKGRKVEYLSKSQDLIKIKNNYINKTKTSV</sequence>
<reference evidence="1 2" key="1">
    <citation type="submission" date="2021-01" db="EMBL/GenBank/DDBJ databases">
        <title>C459-1 draft genome sequence.</title>
        <authorList>
            <person name="Zhang X.-F."/>
        </authorList>
    </citation>
    <scope>NUCLEOTIDE SEQUENCE [LARGE SCALE GENOMIC DNA]</scope>
    <source>
        <strain evidence="2">C459-1</strain>
    </source>
</reference>
<name>A0ABS1R6L5_9SPHI</name>
<dbReference type="Proteomes" id="UP000625283">
    <property type="component" value="Unassembled WGS sequence"/>
</dbReference>
<accession>A0ABS1R6L5</accession>
<keyword evidence="2" id="KW-1185">Reference proteome</keyword>
<protein>
    <submittedName>
        <fullName evidence="1">Uncharacterized protein</fullName>
    </submittedName>
</protein>
<evidence type="ECO:0000313" key="2">
    <source>
        <dbReference type="Proteomes" id="UP000625283"/>
    </source>
</evidence>
<evidence type="ECO:0000313" key="1">
    <source>
        <dbReference type="EMBL" id="MBL1410298.1"/>
    </source>
</evidence>
<gene>
    <name evidence="1" type="ORF">JKG61_16200</name>
</gene>
<organism evidence="1 2">
    <name type="scientific">Sphingobacterium faecale</name>
    <dbReference type="NCBI Taxonomy" id="2803775"/>
    <lineage>
        <taxon>Bacteria</taxon>
        <taxon>Pseudomonadati</taxon>
        <taxon>Bacteroidota</taxon>
        <taxon>Sphingobacteriia</taxon>
        <taxon>Sphingobacteriales</taxon>
        <taxon>Sphingobacteriaceae</taxon>
        <taxon>Sphingobacterium</taxon>
    </lineage>
</organism>
<dbReference type="RefSeq" id="WP_202103999.1">
    <property type="nucleotide sequence ID" value="NZ_JAERTY010000009.1"/>
</dbReference>
<comment type="caution">
    <text evidence="1">The sequence shown here is derived from an EMBL/GenBank/DDBJ whole genome shotgun (WGS) entry which is preliminary data.</text>
</comment>
<proteinExistence type="predicted"/>